<sequence>MRLAAPTGSWQRRQLPRVRSQPAHRRHRGTGDTLMHPAVPNGRRQENPVTSDLIRKYTGHDITDDAVAAARHATGALPVIAAAIDDTCHALSSTEAALTRNTDTIAAHLADVRCALAVGPGEPAPALDPLGVLHGHGPRLSALTVQRATQIGHLQALIRIWLAHHQPAPPPTADRAEPIRRFAERIVAAIDDDISEGIVPAGVGSSTDLHRYLDGSDYLIAAGVPYDGTDDSIGLTVAVQGLVVARLRAPGRTFCTHGTCRFAAHDHTTRQGPDGVDLDVAVPLRCRHCDQPAHYEQRLDDYRHDDPAVPDCRLIHRDD</sequence>
<evidence type="ECO:0000256" key="1">
    <source>
        <dbReference type="SAM" id="MobiDB-lite"/>
    </source>
</evidence>
<reference evidence="2" key="1">
    <citation type="submission" date="2024-01" db="EMBL/GenBank/DDBJ databases">
        <title>The genome sequence of Micromonospora mangrovi CCTCC AA 2012012.</title>
        <authorList>
            <person name="Gao J."/>
        </authorList>
    </citation>
    <scope>NUCLEOTIDE SEQUENCE</scope>
    <source>
        <strain evidence="2">CCTCC AA 2012012</strain>
    </source>
</reference>
<protein>
    <recommendedName>
        <fullName evidence="4">DUF222 domain-containing protein</fullName>
    </recommendedName>
</protein>
<dbReference type="EMBL" id="CP157762">
    <property type="protein sequence ID" value="XBP94742.1"/>
    <property type="molecule type" value="Genomic_DNA"/>
</dbReference>
<dbReference type="EMBL" id="CP159342">
    <property type="protein sequence ID" value="XCH75443.1"/>
    <property type="molecule type" value="Genomic_DNA"/>
</dbReference>
<dbReference type="RefSeq" id="WP_350934926.1">
    <property type="nucleotide sequence ID" value="NZ_CP157762.1"/>
</dbReference>
<proteinExistence type="predicted"/>
<reference evidence="3" key="2">
    <citation type="submission" date="2024-06" db="EMBL/GenBank/DDBJ databases">
        <title>Micromonospora mangrovi CCTCC AA 2012012 genome sequences.</title>
        <authorList>
            <person name="Gao J."/>
        </authorList>
    </citation>
    <scope>NUCLEOTIDE SEQUENCE</scope>
    <source>
        <strain evidence="3">CCTCC AA 2012012</strain>
    </source>
</reference>
<evidence type="ECO:0008006" key="4">
    <source>
        <dbReference type="Google" id="ProtNLM"/>
    </source>
</evidence>
<accession>A0AAU7MBD1</accession>
<evidence type="ECO:0000313" key="3">
    <source>
        <dbReference type="EMBL" id="XCH75443.1"/>
    </source>
</evidence>
<dbReference type="AlphaFoldDB" id="A0AAU7MBD1"/>
<name>A0AAU7MBD1_9ACTN</name>
<feature type="region of interest" description="Disordered" evidence="1">
    <location>
        <begin position="1"/>
        <end position="49"/>
    </location>
</feature>
<gene>
    <name evidence="3" type="ORF">ABUL08_04925</name>
    <name evidence="2" type="ORF">VK199_04895</name>
</gene>
<organism evidence="2">
    <name type="scientific">Micromonospora sp. CCTCC AA 2012012</name>
    <dbReference type="NCBI Taxonomy" id="3111921"/>
    <lineage>
        <taxon>Bacteria</taxon>
        <taxon>Bacillati</taxon>
        <taxon>Actinomycetota</taxon>
        <taxon>Actinomycetes</taxon>
        <taxon>Micromonosporales</taxon>
        <taxon>Micromonosporaceae</taxon>
        <taxon>Micromonospora</taxon>
    </lineage>
</organism>
<evidence type="ECO:0000313" key="2">
    <source>
        <dbReference type="EMBL" id="XBP94742.1"/>
    </source>
</evidence>